<organism evidence="2 3">
    <name type="scientific">Liparis tanakae</name>
    <name type="common">Tanaka's snailfish</name>
    <dbReference type="NCBI Taxonomy" id="230148"/>
    <lineage>
        <taxon>Eukaryota</taxon>
        <taxon>Metazoa</taxon>
        <taxon>Chordata</taxon>
        <taxon>Craniata</taxon>
        <taxon>Vertebrata</taxon>
        <taxon>Euteleostomi</taxon>
        <taxon>Actinopterygii</taxon>
        <taxon>Neopterygii</taxon>
        <taxon>Teleostei</taxon>
        <taxon>Neoteleostei</taxon>
        <taxon>Acanthomorphata</taxon>
        <taxon>Eupercaria</taxon>
        <taxon>Perciformes</taxon>
        <taxon>Cottioidei</taxon>
        <taxon>Cottales</taxon>
        <taxon>Liparidae</taxon>
        <taxon>Liparis</taxon>
    </lineage>
</organism>
<gene>
    <name evidence="2" type="ORF">EYF80_036772</name>
</gene>
<protein>
    <submittedName>
        <fullName evidence="2">Uncharacterized protein</fullName>
    </submittedName>
</protein>
<proteinExistence type="predicted"/>
<accession>A0A4Z2GII7</accession>
<feature type="compositionally biased region" description="Basic and acidic residues" evidence="1">
    <location>
        <begin position="19"/>
        <end position="28"/>
    </location>
</feature>
<comment type="caution">
    <text evidence="2">The sequence shown here is derived from an EMBL/GenBank/DDBJ whole genome shotgun (WGS) entry which is preliminary data.</text>
</comment>
<dbReference type="EMBL" id="SRLO01000529">
    <property type="protein sequence ID" value="TNN53021.1"/>
    <property type="molecule type" value="Genomic_DNA"/>
</dbReference>
<feature type="region of interest" description="Disordered" evidence="1">
    <location>
        <begin position="1"/>
        <end position="31"/>
    </location>
</feature>
<evidence type="ECO:0000256" key="1">
    <source>
        <dbReference type="SAM" id="MobiDB-lite"/>
    </source>
</evidence>
<dbReference type="Proteomes" id="UP000314294">
    <property type="component" value="Unassembled WGS sequence"/>
</dbReference>
<feature type="compositionally biased region" description="Polar residues" evidence="1">
    <location>
        <begin position="1"/>
        <end position="10"/>
    </location>
</feature>
<keyword evidence="3" id="KW-1185">Reference proteome</keyword>
<evidence type="ECO:0000313" key="3">
    <source>
        <dbReference type="Proteomes" id="UP000314294"/>
    </source>
</evidence>
<dbReference type="AlphaFoldDB" id="A0A4Z2GII7"/>
<reference evidence="2 3" key="1">
    <citation type="submission" date="2019-03" db="EMBL/GenBank/DDBJ databases">
        <title>First draft genome of Liparis tanakae, snailfish: a comprehensive survey of snailfish specific genes.</title>
        <authorList>
            <person name="Kim W."/>
            <person name="Song I."/>
            <person name="Jeong J.-H."/>
            <person name="Kim D."/>
            <person name="Kim S."/>
            <person name="Ryu S."/>
            <person name="Song J.Y."/>
            <person name="Lee S.K."/>
        </authorList>
    </citation>
    <scope>NUCLEOTIDE SEQUENCE [LARGE SCALE GENOMIC DNA]</scope>
    <source>
        <tissue evidence="2">Muscle</tissue>
    </source>
</reference>
<evidence type="ECO:0000313" key="2">
    <source>
        <dbReference type="EMBL" id="TNN53021.1"/>
    </source>
</evidence>
<sequence length="67" mass="7638">MLQCNVSGLTPSAHRGRLREREGRGERRGRIRGAGVRRRRVCWPEMKVGKGRRVFNLWPGPESGVLV</sequence>
<name>A0A4Z2GII7_9TELE</name>